<dbReference type="Gene3D" id="3.30.565.10">
    <property type="entry name" value="Histidine kinase-like ATPase, C-terminal domain"/>
    <property type="match status" value="1"/>
</dbReference>
<accession>A0A1G5XW65</accession>
<proteinExistence type="predicted"/>
<feature type="domain" description="Signal transduction histidine kinase internal region" evidence="2">
    <location>
        <begin position="165"/>
        <end position="244"/>
    </location>
</feature>
<keyword evidence="3" id="KW-0418">Kinase</keyword>
<dbReference type="STRING" id="279824.SAMN03080617_02013"/>
<dbReference type="GO" id="GO:0016020">
    <property type="term" value="C:membrane"/>
    <property type="evidence" value="ECO:0007669"/>
    <property type="project" value="InterPro"/>
</dbReference>
<dbReference type="PANTHER" id="PTHR34220">
    <property type="entry name" value="SENSOR HISTIDINE KINASE YPDA"/>
    <property type="match status" value="1"/>
</dbReference>
<dbReference type="InterPro" id="IPR010559">
    <property type="entry name" value="Sig_transdc_His_kin_internal"/>
</dbReference>
<gene>
    <name evidence="3" type="ORF">SAMN03080617_02013</name>
</gene>
<reference evidence="4" key="1">
    <citation type="submission" date="2016-10" db="EMBL/GenBank/DDBJ databases">
        <authorList>
            <person name="Varghese N."/>
            <person name="Submissions S."/>
        </authorList>
    </citation>
    <scope>NUCLEOTIDE SEQUENCE [LARGE SCALE GENOMIC DNA]</scope>
    <source>
        <strain evidence="4">DSM 22703</strain>
    </source>
</reference>
<organism evidence="3 4">
    <name type="scientific">Algoriphagus alkaliphilus</name>
    <dbReference type="NCBI Taxonomy" id="279824"/>
    <lineage>
        <taxon>Bacteria</taxon>
        <taxon>Pseudomonadati</taxon>
        <taxon>Bacteroidota</taxon>
        <taxon>Cytophagia</taxon>
        <taxon>Cytophagales</taxon>
        <taxon>Cyclobacteriaceae</taxon>
        <taxon>Algoriphagus</taxon>
    </lineage>
</organism>
<dbReference type="SUPFAM" id="SSF55874">
    <property type="entry name" value="ATPase domain of HSP90 chaperone/DNA topoisomerase II/histidine kinase"/>
    <property type="match status" value="1"/>
</dbReference>
<keyword evidence="1" id="KW-1133">Transmembrane helix</keyword>
<feature type="transmembrane region" description="Helical" evidence="1">
    <location>
        <begin position="85"/>
        <end position="105"/>
    </location>
</feature>
<feature type="transmembrane region" description="Helical" evidence="1">
    <location>
        <begin position="20"/>
        <end position="40"/>
    </location>
</feature>
<dbReference type="Proteomes" id="UP000198756">
    <property type="component" value="Unassembled WGS sequence"/>
</dbReference>
<dbReference type="InterPro" id="IPR050640">
    <property type="entry name" value="Bact_2-comp_sensor_kinase"/>
</dbReference>
<evidence type="ECO:0000313" key="3">
    <source>
        <dbReference type="EMBL" id="SDA74206.1"/>
    </source>
</evidence>
<dbReference type="OrthoDB" id="9792992at2"/>
<evidence type="ECO:0000256" key="1">
    <source>
        <dbReference type="SAM" id="Phobius"/>
    </source>
</evidence>
<sequence length="352" mass="41187">MNKNKPNSLFKSKIYWLLQIIGWSSIIFIETINYTFFIIGEFRWEYFQQFFLYSFVGLLASHLYKTMFIKLEVFDKPLSRIWFRAFFDVMMITLVMVVLLYSPHLVEDFGTIRKSEFWIGFFEQIMNLGRYVIVWIIIYYLYHILKKNSEITEQKLLLENVAKSAELELLKNQLNPHFLFNALNSIKALVLIDQEKARDAIIKLSELLRFTLNYEKAPLIALNEEINEVVKYLELEQIRFGRRLDVHISLQEETLDVKVPPAMVLTLAENAIKHGITQIPDGGGIWIESKLRGNTMTIEIINSGQLKDTFDLGIGLKNLQMRLQNLFSDKATFYLDALSDSKVVARITYPIL</sequence>
<feature type="transmembrane region" description="Helical" evidence="1">
    <location>
        <begin position="117"/>
        <end position="142"/>
    </location>
</feature>
<evidence type="ECO:0000259" key="2">
    <source>
        <dbReference type="Pfam" id="PF06580"/>
    </source>
</evidence>
<protein>
    <submittedName>
        <fullName evidence="3">Histidine kinase</fullName>
    </submittedName>
</protein>
<name>A0A1G5XW65_9BACT</name>
<evidence type="ECO:0000313" key="4">
    <source>
        <dbReference type="Proteomes" id="UP000198756"/>
    </source>
</evidence>
<dbReference type="GO" id="GO:0000155">
    <property type="term" value="F:phosphorelay sensor kinase activity"/>
    <property type="evidence" value="ECO:0007669"/>
    <property type="project" value="InterPro"/>
</dbReference>
<dbReference type="Pfam" id="PF06580">
    <property type="entry name" value="His_kinase"/>
    <property type="match status" value="1"/>
</dbReference>
<dbReference type="AlphaFoldDB" id="A0A1G5XW65"/>
<keyword evidence="1" id="KW-0812">Transmembrane</keyword>
<keyword evidence="3" id="KW-0808">Transferase</keyword>
<keyword evidence="4" id="KW-1185">Reference proteome</keyword>
<dbReference type="EMBL" id="FMXE01000012">
    <property type="protein sequence ID" value="SDA74206.1"/>
    <property type="molecule type" value="Genomic_DNA"/>
</dbReference>
<feature type="transmembrane region" description="Helical" evidence="1">
    <location>
        <begin position="46"/>
        <end position="64"/>
    </location>
</feature>
<dbReference type="InterPro" id="IPR036890">
    <property type="entry name" value="HATPase_C_sf"/>
</dbReference>
<dbReference type="PANTHER" id="PTHR34220:SF7">
    <property type="entry name" value="SENSOR HISTIDINE KINASE YPDA"/>
    <property type="match status" value="1"/>
</dbReference>
<keyword evidence="1" id="KW-0472">Membrane</keyword>